<reference evidence="1" key="2">
    <citation type="submission" date="2025-09" db="UniProtKB">
        <authorList>
            <consortium name="Ensembl"/>
        </authorList>
    </citation>
    <scope>IDENTIFICATION</scope>
</reference>
<evidence type="ECO:0000313" key="1">
    <source>
        <dbReference type="Ensembl" id="ENSLLTP00000020225.1"/>
    </source>
</evidence>
<proteinExistence type="predicted"/>
<evidence type="ECO:0000313" key="2">
    <source>
        <dbReference type="Proteomes" id="UP000694406"/>
    </source>
</evidence>
<dbReference type="AlphaFoldDB" id="A0A8C5SQI1"/>
<dbReference type="Proteomes" id="UP000694406">
    <property type="component" value="Unplaced"/>
</dbReference>
<organism evidence="1 2">
    <name type="scientific">Laticauda laticaudata</name>
    <name type="common">Blue-ringed sea krait</name>
    <name type="synonym">Blue-lipped sea krait</name>
    <dbReference type="NCBI Taxonomy" id="8630"/>
    <lineage>
        <taxon>Eukaryota</taxon>
        <taxon>Metazoa</taxon>
        <taxon>Chordata</taxon>
        <taxon>Craniata</taxon>
        <taxon>Vertebrata</taxon>
        <taxon>Euteleostomi</taxon>
        <taxon>Lepidosauria</taxon>
        <taxon>Squamata</taxon>
        <taxon>Bifurcata</taxon>
        <taxon>Unidentata</taxon>
        <taxon>Episquamata</taxon>
        <taxon>Toxicofera</taxon>
        <taxon>Serpentes</taxon>
        <taxon>Colubroidea</taxon>
        <taxon>Elapidae</taxon>
        <taxon>Laticaudinae</taxon>
        <taxon>Laticauda</taxon>
    </lineage>
</organism>
<reference evidence="1" key="1">
    <citation type="submission" date="2025-08" db="UniProtKB">
        <authorList>
            <consortium name="Ensembl"/>
        </authorList>
    </citation>
    <scope>IDENTIFICATION</scope>
</reference>
<accession>A0A8C5SQI1</accession>
<protein>
    <submittedName>
        <fullName evidence="1">Uncharacterized protein</fullName>
    </submittedName>
</protein>
<name>A0A8C5SQI1_LATLA</name>
<dbReference type="Ensembl" id="ENSLLTT00000020969.1">
    <property type="protein sequence ID" value="ENSLLTP00000020225.1"/>
    <property type="gene ID" value="ENSLLTG00000015151.1"/>
</dbReference>
<keyword evidence="2" id="KW-1185">Reference proteome</keyword>
<sequence>MSHCTNGCKEDVKRTKKLGVVFIYKTKMSLWYSSLSLRSSGVKGAGGRLAGRLPRRLGGRLGRQAGSKSLQADMQARTRGIQQQVFPLNGDLLGSCFPLYLGGVAQCIPPVCAINAKASGKILTAVLVNIAKCILFTSFKEYE</sequence>